<dbReference type="Proteomes" id="UP000070467">
    <property type="component" value="Unassembled WGS sequence"/>
</dbReference>
<accession>A0ABR5TL22</accession>
<gene>
    <name evidence="1" type="ORF">HMPREF1871_00971</name>
</gene>
<protein>
    <submittedName>
        <fullName evidence="1">Uncharacterized protein</fullName>
    </submittedName>
</protein>
<evidence type="ECO:0000313" key="2">
    <source>
        <dbReference type="Proteomes" id="UP000070467"/>
    </source>
</evidence>
<keyword evidence="2" id="KW-1185">Reference proteome</keyword>
<evidence type="ECO:0000313" key="1">
    <source>
        <dbReference type="EMBL" id="KXB57062.1"/>
    </source>
</evidence>
<name>A0ABR5TL22_9BACL</name>
<dbReference type="EMBL" id="LSDB01000052">
    <property type="protein sequence ID" value="KXB57062.1"/>
    <property type="molecule type" value="Genomic_DNA"/>
</dbReference>
<organism evidence="1 2">
    <name type="scientific">Gemelliphila asaccharolytica</name>
    <dbReference type="NCBI Taxonomy" id="502393"/>
    <lineage>
        <taxon>Bacteria</taxon>
        <taxon>Bacillati</taxon>
        <taxon>Bacillota</taxon>
        <taxon>Bacilli</taxon>
        <taxon>Bacillales</taxon>
        <taxon>Gemellaceae</taxon>
        <taxon>Gemelliphila</taxon>
    </lineage>
</organism>
<sequence length="224" mass="25259">MNNDLDIAKTESNLPSEKTNIYNFEQSGQGTNIGLAKNVHNTTVNIMLPVSNGTIATPTFIQKTINMEYFNLFVILGEQYDKSYFIVDIKRELTITEGTAKSIHDKLASFSEEAKAEIMSYPCIFANENYRYSPPEIPPSGPQMAQYGFITKIQQLHNGDLKIYFQSLAMCSIPQDLLNTMVSELDLQGNEKVNELDRTHWSIKNVNIVEELKLKGISLLIPSI</sequence>
<dbReference type="RefSeq" id="WP_066130576.1">
    <property type="nucleotide sequence ID" value="NZ_KQ959899.1"/>
</dbReference>
<reference evidence="1 2" key="1">
    <citation type="submission" date="2016-01" db="EMBL/GenBank/DDBJ databases">
        <authorList>
            <person name="Mitreva M."/>
            <person name="Pepin K.H."/>
            <person name="Mihindukulasuriya K.A."/>
            <person name="Fulton R."/>
            <person name="Fronick C."/>
            <person name="O'Laughlin M."/>
            <person name="Miner T."/>
            <person name="Herter B."/>
            <person name="Rosa B.A."/>
            <person name="Cordes M."/>
            <person name="Tomlinson C."/>
            <person name="Wollam A."/>
            <person name="Palsikar V.B."/>
            <person name="Mardis E.R."/>
            <person name="Wilson R.K."/>
        </authorList>
    </citation>
    <scope>NUCLEOTIDE SEQUENCE [LARGE SCALE GENOMIC DNA]</scope>
    <source>
        <strain evidence="1 2">KA00071</strain>
    </source>
</reference>
<comment type="caution">
    <text evidence="1">The sequence shown here is derived from an EMBL/GenBank/DDBJ whole genome shotgun (WGS) entry which is preliminary data.</text>
</comment>
<proteinExistence type="predicted"/>